<protein>
    <submittedName>
        <fullName evidence="1">Uncharacterized protein</fullName>
    </submittedName>
</protein>
<dbReference type="EnsemblMetazoa" id="CJA38791.1">
    <property type="protein sequence ID" value="CJA38791.1"/>
    <property type="gene ID" value="WBGene00214638"/>
</dbReference>
<keyword evidence="2" id="KW-1185">Reference proteome</keyword>
<sequence>MDFLNTSFEKLKPSVTLFASWLNSSKNKAIKVQLDVLKTLFSPRKAVSSRNQFLIGLANKSKDLEMLANDFENMWLKNVLNKGSSLDELKFALLPVCNISSKLASVKEGSTNPKKILYFEIAQQSLRTIRNVDKRNPTSLLQSFSQVKNEYTQLMLANNFDASDADKLKNLLNSPIALNDVKNDEIAFLC</sequence>
<organism evidence="1 2">
    <name type="scientific">Caenorhabditis japonica</name>
    <dbReference type="NCBI Taxonomy" id="281687"/>
    <lineage>
        <taxon>Eukaryota</taxon>
        <taxon>Metazoa</taxon>
        <taxon>Ecdysozoa</taxon>
        <taxon>Nematoda</taxon>
        <taxon>Chromadorea</taxon>
        <taxon>Rhabditida</taxon>
        <taxon>Rhabditina</taxon>
        <taxon>Rhabditomorpha</taxon>
        <taxon>Rhabditoidea</taxon>
        <taxon>Rhabditidae</taxon>
        <taxon>Peloderinae</taxon>
        <taxon>Caenorhabditis</taxon>
    </lineage>
</organism>
<dbReference type="Proteomes" id="UP000005237">
    <property type="component" value="Unassembled WGS sequence"/>
</dbReference>
<proteinExistence type="predicted"/>
<reference evidence="1" key="2">
    <citation type="submission" date="2022-06" db="UniProtKB">
        <authorList>
            <consortium name="EnsemblMetazoa"/>
        </authorList>
    </citation>
    <scope>IDENTIFICATION</scope>
    <source>
        <strain evidence="1">DF5081</strain>
    </source>
</reference>
<reference evidence="2" key="1">
    <citation type="submission" date="2010-08" db="EMBL/GenBank/DDBJ databases">
        <authorList>
            <consortium name="Caenorhabditis japonica Sequencing Consortium"/>
            <person name="Wilson R.K."/>
        </authorList>
    </citation>
    <scope>NUCLEOTIDE SEQUENCE [LARGE SCALE GENOMIC DNA]</scope>
    <source>
        <strain evidence="2">DF5081</strain>
    </source>
</reference>
<evidence type="ECO:0000313" key="2">
    <source>
        <dbReference type="Proteomes" id="UP000005237"/>
    </source>
</evidence>
<name>A0A8R1EKB7_CAEJA</name>
<accession>A0A8R1EKB7</accession>
<dbReference type="AlphaFoldDB" id="A0A8R1EKB7"/>
<evidence type="ECO:0000313" key="1">
    <source>
        <dbReference type="EnsemblMetazoa" id="CJA38791.1"/>
    </source>
</evidence>